<evidence type="ECO:0000313" key="2">
    <source>
        <dbReference type="Proteomes" id="UP001303046"/>
    </source>
</evidence>
<keyword evidence="2" id="KW-1185">Reference proteome</keyword>
<dbReference type="EMBL" id="JAVFWL010000005">
    <property type="protein sequence ID" value="KAK6754667.1"/>
    <property type="molecule type" value="Genomic_DNA"/>
</dbReference>
<gene>
    <name evidence="1" type="primary">Necator_chrV.g18363</name>
    <name evidence="1" type="ORF">RB195_013572</name>
</gene>
<protein>
    <submittedName>
        <fullName evidence="1">Uncharacterized protein</fullName>
    </submittedName>
</protein>
<comment type="caution">
    <text evidence="1">The sequence shown here is derived from an EMBL/GenBank/DDBJ whole genome shotgun (WGS) entry which is preliminary data.</text>
</comment>
<name>A0ABR1DW80_NECAM</name>
<dbReference type="Proteomes" id="UP001303046">
    <property type="component" value="Unassembled WGS sequence"/>
</dbReference>
<accession>A0ABR1DW80</accession>
<sequence length="69" mass="7278">MSFSADPLRNGHVAIATRSILAESQLRSSSSPVTSVVSGCFFSQICKHSSIISHTTTLREGALCRATAP</sequence>
<reference evidence="1 2" key="1">
    <citation type="submission" date="2023-08" db="EMBL/GenBank/DDBJ databases">
        <title>A Necator americanus chromosomal reference genome.</title>
        <authorList>
            <person name="Ilik V."/>
            <person name="Petrzelkova K.J."/>
            <person name="Pardy F."/>
            <person name="Fuh T."/>
            <person name="Niatou-Singa F.S."/>
            <person name="Gouil Q."/>
            <person name="Baker L."/>
            <person name="Ritchie M.E."/>
            <person name="Jex A.R."/>
            <person name="Gazzola D."/>
            <person name="Li H."/>
            <person name="Toshio Fujiwara R."/>
            <person name="Zhan B."/>
            <person name="Aroian R.V."/>
            <person name="Pafco B."/>
            <person name="Schwarz E.M."/>
        </authorList>
    </citation>
    <scope>NUCLEOTIDE SEQUENCE [LARGE SCALE GENOMIC DNA]</scope>
    <source>
        <strain evidence="1 2">Aroian</strain>
        <tissue evidence="1">Whole animal</tissue>
    </source>
</reference>
<evidence type="ECO:0000313" key="1">
    <source>
        <dbReference type="EMBL" id="KAK6754667.1"/>
    </source>
</evidence>
<proteinExistence type="predicted"/>
<organism evidence="1 2">
    <name type="scientific">Necator americanus</name>
    <name type="common">Human hookworm</name>
    <dbReference type="NCBI Taxonomy" id="51031"/>
    <lineage>
        <taxon>Eukaryota</taxon>
        <taxon>Metazoa</taxon>
        <taxon>Ecdysozoa</taxon>
        <taxon>Nematoda</taxon>
        <taxon>Chromadorea</taxon>
        <taxon>Rhabditida</taxon>
        <taxon>Rhabditina</taxon>
        <taxon>Rhabditomorpha</taxon>
        <taxon>Strongyloidea</taxon>
        <taxon>Ancylostomatidae</taxon>
        <taxon>Bunostominae</taxon>
        <taxon>Necator</taxon>
    </lineage>
</organism>